<protein>
    <submittedName>
        <fullName evidence="1">Uncharacterized protein</fullName>
    </submittedName>
</protein>
<proteinExistence type="predicted"/>
<dbReference type="EMBL" id="CP107006">
    <property type="protein sequence ID" value="UYQ96008.1"/>
    <property type="molecule type" value="Genomic_DNA"/>
</dbReference>
<accession>A0ABY6J8J5</accession>
<sequence>MEALTFTGAGAETMFKALKSTMSGTDGEPSKKDEKAKKQTDYVWQKDWSLGYTLPIYEIQSERTIDGFPASMVEKARYYDYYKGSWQAFQDAVNSQSRVFWFIENVEVPLVELVAALGFEGLAASGILKSGVQFGAKSASKVAAKGGVNYLSSQVQPLSTWMKQAV</sequence>
<organism evidence="1 2">
    <name type="scientific">Chitinophaga horti</name>
    <dbReference type="NCBI Taxonomy" id="2920382"/>
    <lineage>
        <taxon>Bacteria</taxon>
        <taxon>Pseudomonadati</taxon>
        <taxon>Bacteroidota</taxon>
        <taxon>Chitinophagia</taxon>
        <taxon>Chitinophagales</taxon>
        <taxon>Chitinophagaceae</taxon>
        <taxon>Chitinophaga</taxon>
    </lineage>
</organism>
<keyword evidence="2" id="KW-1185">Reference proteome</keyword>
<dbReference type="RefSeq" id="WP_264283671.1">
    <property type="nucleotide sequence ID" value="NZ_CP107006.1"/>
</dbReference>
<evidence type="ECO:0000313" key="1">
    <source>
        <dbReference type="EMBL" id="UYQ96008.1"/>
    </source>
</evidence>
<evidence type="ECO:0000313" key="2">
    <source>
        <dbReference type="Proteomes" id="UP001162741"/>
    </source>
</evidence>
<gene>
    <name evidence="1" type="ORF">MKQ68_14335</name>
</gene>
<dbReference type="Proteomes" id="UP001162741">
    <property type="component" value="Chromosome"/>
</dbReference>
<reference evidence="1" key="1">
    <citation type="submission" date="2022-10" db="EMBL/GenBank/DDBJ databases">
        <title>Chitinophaga sp. nov., isolated from soil.</title>
        <authorList>
            <person name="Jeon C.O."/>
        </authorList>
    </citation>
    <scope>NUCLEOTIDE SEQUENCE</scope>
    <source>
        <strain evidence="1">R8</strain>
    </source>
</reference>
<name>A0ABY6J8J5_9BACT</name>